<dbReference type="InterPro" id="IPR011707">
    <property type="entry name" value="Cu-oxidase-like_N"/>
</dbReference>
<name>T1HA37_RHOPR</name>
<dbReference type="OMA" id="DSASIHW"/>
<dbReference type="InterPro" id="IPR008972">
    <property type="entry name" value="Cupredoxin"/>
</dbReference>
<evidence type="ECO:0000256" key="2">
    <source>
        <dbReference type="ARBA" id="ARBA00022723"/>
    </source>
</evidence>
<comment type="similarity">
    <text evidence="1">Belongs to the multicopper oxidase family.</text>
</comment>
<proteinExistence type="inferred from homology"/>
<dbReference type="Gene3D" id="2.60.40.420">
    <property type="entry name" value="Cupredoxins - blue copper proteins"/>
    <property type="match status" value="1"/>
</dbReference>
<reference evidence="5" key="1">
    <citation type="submission" date="2015-05" db="UniProtKB">
        <authorList>
            <consortium name="EnsemblMetazoa"/>
        </authorList>
    </citation>
    <scope>IDENTIFICATION</scope>
</reference>
<dbReference type="STRING" id="13249.T1HA37"/>
<dbReference type="Pfam" id="PF07732">
    <property type="entry name" value="Cu-oxidase_3"/>
    <property type="match status" value="1"/>
</dbReference>
<keyword evidence="3" id="KW-0560">Oxidoreductase</keyword>
<protein>
    <submittedName>
        <fullName evidence="5">Plastocyanin-like domain-containing protein</fullName>
    </submittedName>
</protein>
<organism evidence="5 6">
    <name type="scientific">Rhodnius prolixus</name>
    <name type="common">Triatomid bug</name>
    <dbReference type="NCBI Taxonomy" id="13249"/>
    <lineage>
        <taxon>Eukaryota</taxon>
        <taxon>Metazoa</taxon>
        <taxon>Ecdysozoa</taxon>
        <taxon>Arthropoda</taxon>
        <taxon>Hexapoda</taxon>
        <taxon>Insecta</taxon>
        <taxon>Pterygota</taxon>
        <taxon>Neoptera</taxon>
        <taxon>Paraneoptera</taxon>
        <taxon>Hemiptera</taxon>
        <taxon>Heteroptera</taxon>
        <taxon>Panheteroptera</taxon>
        <taxon>Cimicomorpha</taxon>
        <taxon>Reduviidae</taxon>
        <taxon>Triatominae</taxon>
        <taxon>Rhodnius</taxon>
    </lineage>
</organism>
<keyword evidence="2" id="KW-0479">Metal-binding</keyword>
<dbReference type="eggNOG" id="KOG1263">
    <property type="taxonomic scope" value="Eukaryota"/>
</dbReference>
<dbReference type="Proteomes" id="UP000015103">
    <property type="component" value="Unassembled WGS sequence"/>
</dbReference>
<accession>T1HA37</accession>
<evidence type="ECO:0000256" key="3">
    <source>
        <dbReference type="ARBA" id="ARBA00023002"/>
    </source>
</evidence>
<dbReference type="HOGENOM" id="CLU_1055913_0_0_1"/>
<dbReference type="SUPFAM" id="SSF49503">
    <property type="entry name" value="Cupredoxins"/>
    <property type="match status" value="1"/>
</dbReference>
<dbReference type="InParanoid" id="T1HA37"/>
<dbReference type="PANTHER" id="PTHR11709">
    <property type="entry name" value="MULTI-COPPER OXIDASE"/>
    <property type="match status" value="1"/>
</dbReference>
<dbReference type="GO" id="GO:0006826">
    <property type="term" value="P:iron ion transport"/>
    <property type="evidence" value="ECO:0007669"/>
    <property type="project" value="TreeGrafter"/>
</dbReference>
<dbReference type="AlphaFoldDB" id="T1HA37"/>
<evidence type="ECO:0000313" key="6">
    <source>
        <dbReference type="Proteomes" id="UP000015103"/>
    </source>
</evidence>
<dbReference type="GO" id="GO:0016491">
    <property type="term" value="F:oxidoreductase activity"/>
    <property type="evidence" value="ECO:0007669"/>
    <property type="project" value="UniProtKB-KW"/>
</dbReference>
<dbReference type="GO" id="GO:0005886">
    <property type="term" value="C:plasma membrane"/>
    <property type="evidence" value="ECO:0007669"/>
    <property type="project" value="TreeGrafter"/>
</dbReference>
<evidence type="ECO:0000256" key="1">
    <source>
        <dbReference type="ARBA" id="ARBA00010609"/>
    </source>
</evidence>
<dbReference type="EMBL" id="ACPB03027850">
    <property type="status" value="NOT_ANNOTATED_CDS"/>
    <property type="molecule type" value="Genomic_DNA"/>
</dbReference>
<dbReference type="GO" id="GO:0005507">
    <property type="term" value="F:copper ion binding"/>
    <property type="evidence" value="ECO:0007669"/>
    <property type="project" value="InterPro"/>
</dbReference>
<keyword evidence="6" id="KW-1185">Reference proteome</keyword>
<sequence length="264" mass="29803">MFFRLMFHLHVFAVFYGVAGLVNGNVAELDWSVQPLESLSNKSHSRSSDSNGKLCLRKCDGVPRLCYYKFKLLHYTTMSLACGKCPKVKSDCYLPHCVAANGVPRGITTINRMIPGPSIQVCQGDKIVVDLKNHLPSDSASIHWHGMRQKGTQYYDGIPLITQCPIGPGETFRYQFYAEDAGTFFYHSHSGFQKQDGPMGPLIIRENPNKEFNFHFDEDLPEHVMLIQDWLNFLVEESFPGDGADRLKGFRAPSYLINGRGIFT</sequence>
<dbReference type="PANTHER" id="PTHR11709:SF394">
    <property type="entry name" value="FI03373P-RELATED"/>
    <property type="match status" value="1"/>
</dbReference>
<dbReference type="FunFam" id="2.60.40.420:FF:000031">
    <property type="entry name" value="Laccase-2 isoform A"/>
    <property type="match status" value="1"/>
</dbReference>
<dbReference type="VEuPathDB" id="VectorBase:RPRC000891"/>
<keyword evidence="4" id="KW-0186">Copper</keyword>
<evidence type="ECO:0000313" key="5">
    <source>
        <dbReference type="EnsemblMetazoa" id="RPRC000891-PA"/>
    </source>
</evidence>
<dbReference type="EnsemblMetazoa" id="RPRC000891-RA">
    <property type="protein sequence ID" value="RPRC000891-PA"/>
    <property type="gene ID" value="RPRC000891"/>
</dbReference>
<dbReference type="InterPro" id="IPR045087">
    <property type="entry name" value="Cu-oxidase_fam"/>
</dbReference>
<dbReference type="CDD" id="cd13858">
    <property type="entry name" value="CuRO_1_tcLCC2_insect_like"/>
    <property type="match status" value="1"/>
</dbReference>
<evidence type="ECO:0000256" key="4">
    <source>
        <dbReference type="ARBA" id="ARBA00023008"/>
    </source>
</evidence>